<sequence>MVLDDFNIDLLSEFFEYLYFIEGNAEQNGTEHPNLSDVLDVLEEAERANEAAGGGAGVCAAAGAVVCEGAGAVVCEGAGAVVCISSGDMAARPSPTQMVQPCVRIVEQPASKALRFRYECEGRSAGSIPGVNSTPENRTYPTIKILGYKGPVTIVVSCVTKDGDPYKPHPHNLVGRDRCDRGVCTVRTEITEENNEYQFRNLGIQCVKRRDIGEALKAREELRVDPFRTGFSHRNHPQSIDLNAVRLAFQVFVAKPDGRMRWQLPTVASDIIYDKKAMSDLQIMRASHCSGTARGGNHVILLCEKVTREEVVVVFYEDDNNDQILWEEPAITLLVHRQCAIAFETPPYRNPQITDHVKVKFQLKRTTDNARSNSLPFEYIPEYIDSHMCTVRKRKTPLPSLSTHNYDSAYPLEQKPIKAEPNNTPPHRMSTSPLNVYSPPQYAADPQPAWHMQGNIPVPGPSHLSPYQHWPQAQYEQVVSPVGPSVPYTVAPSPMLAQMGQGMVSPMPAHALSPGQASPLSNTMSPYGQTMSPGQASPYGQSLSPGHAVSPIQEIDSVQNIVQLPPNYTQQVAAAQNPMDSQQNSTSLSRLLEMDCETDLNINSAELSSLSSFLQH</sequence>
<proteinExistence type="predicted"/>
<name>A0ACC1CXM6_9NEOP</name>
<reference evidence="1 2" key="1">
    <citation type="journal article" date="2021" name="Front. Genet.">
        <title>Chromosome-Level Genome Assembly Reveals Significant Gene Expansion in the Toll and IMD Signaling Pathways of Dendrolimus kikuchii.</title>
        <authorList>
            <person name="Zhou J."/>
            <person name="Wu P."/>
            <person name="Xiong Z."/>
            <person name="Liu N."/>
            <person name="Zhao N."/>
            <person name="Ji M."/>
            <person name="Qiu Y."/>
            <person name="Yang B."/>
        </authorList>
    </citation>
    <scope>NUCLEOTIDE SEQUENCE [LARGE SCALE GENOMIC DNA]</scope>
    <source>
        <strain evidence="1">Ann1</strain>
    </source>
</reference>
<organism evidence="1 2">
    <name type="scientific">Dendrolimus kikuchii</name>
    <dbReference type="NCBI Taxonomy" id="765133"/>
    <lineage>
        <taxon>Eukaryota</taxon>
        <taxon>Metazoa</taxon>
        <taxon>Ecdysozoa</taxon>
        <taxon>Arthropoda</taxon>
        <taxon>Hexapoda</taxon>
        <taxon>Insecta</taxon>
        <taxon>Pterygota</taxon>
        <taxon>Neoptera</taxon>
        <taxon>Endopterygota</taxon>
        <taxon>Lepidoptera</taxon>
        <taxon>Glossata</taxon>
        <taxon>Ditrysia</taxon>
        <taxon>Bombycoidea</taxon>
        <taxon>Lasiocampidae</taxon>
        <taxon>Dendrolimus</taxon>
    </lineage>
</organism>
<protein>
    <submittedName>
        <fullName evidence="1">Uncharacterized protein</fullName>
    </submittedName>
</protein>
<dbReference type="EMBL" id="CM034401">
    <property type="protein sequence ID" value="KAJ0175867.1"/>
    <property type="molecule type" value="Genomic_DNA"/>
</dbReference>
<dbReference type="Proteomes" id="UP000824533">
    <property type="component" value="Linkage Group LG15"/>
</dbReference>
<gene>
    <name evidence="1" type="ORF">K1T71_009026</name>
</gene>
<accession>A0ACC1CXM6</accession>
<evidence type="ECO:0000313" key="2">
    <source>
        <dbReference type="Proteomes" id="UP000824533"/>
    </source>
</evidence>
<keyword evidence="2" id="KW-1185">Reference proteome</keyword>
<comment type="caution">
    <text evidence="1">The sequence shown here is derived from an EMBL/GenBank/DDBJ whole genome shotgun (WGS) entry which is preliminary data.</text>
</comment>
<evidence type="ECO:0000313" key="1">
    <source>
        <dbReference type="EMBL" id="KAJ0175867.1"/>
    </source>
</evidence>